<feature type="coiled-coil region" evidence="1">
    <location>
        <begin position="21"/>
        <end position="48"/>
    </location>
</feature>
<dbReference type="Proteomes" id="UP000027093">
    <property type="component" value="Chromosome"/>
</dbReference>
<accession>A0A060HJT4</accession>
<keyword evidence="3" id="KW-1185">Reference proteome</keyword>
<dbReference type="KEGG" id="nvn:NVIE_025340"/>
<evidence type="ECO:0000256" key="1">
    <source>
        <dbReference type="SAM" id="Coils"/>
    </source>
</evidence>
<dbReference type="STRING" id="926571.NVIE_025340"/>
<dbReference type="OrthoDB" id="190443at2157"/>
<organism evidence="2 3">
    <name type="scientific">Nitrososphaera viennensis EN76</name>
    <dbReference type="NCBI Taxonomy" id="926571"/>
    <lineage>
        <taxon>Archaea</taxon>
        <taxon>Nitrososphaerota</taxon>
        <taxon>Nitrososphaeria</taxon>
        <taxon>Nitrososphaerales</taxon>
        <taxon>Nitrososphaeraceae</taxon>
        <taxon>Nitrososphaera</taxon>
    </lineage>
</organism>
<evidence type="ECO:0000313" key="3">
    <source>
        <dbReference type="Proteomes" id="UP000027093"/>
    </source>
</evidence>
<gene>
    <name evidence="2" type="ORF">NVIE_025340</name>
</gene>
<keyword evidence="1" id="KW-0175">Coiled coil</keyword>
<dbReference type="RefSeq" id="WP_075055483.1">
    <property type="nucleotide sequence ID" value="NZ_CP007536.1"/>
</dbReference>
<dbReference type="EMBL" id="CP007536">
    <property type="protein sequence ID" value="AIC16804.1"/>
    <property type="molecule type" value="Genomic_DNA"/>
</dbReference>
<proteinExistence type="predicted"/>
<reference evidence="2 3" key="1">
    <citation type="journal article" date="2014" name="Int. J. Syst. Evol. Microbiol.">
        <title>Nitrososphaera viennensis gen. nov., sp. nov., an aerobic and mesophilic, ammonia-oxidizing archaeon from soil and a member of the archaeal phylum Thaumarchaeota.</title>
        <authorList>
            <person name="Stieglmeier M."/>
            <person name="Klingl A."/>
            <person name="Alves R.J."/>
            <person name="Rittmann S.K."/>
            <person name="Melcher M."/>
            <person name="Leisch N."/>
            <person name="Schleper C."/>
        </authorList>
    </citation>
    <scope>NUCLEOTIDE SEQUENCE [LARGE SCALE GENOMIC DNA]</scope>
    <source>
        <strain evidence="2">EN76</strain>
    </source>
</reference>
<name>A0A060HJT4_9ARCH</name>
<dbReference type="AlphaFoldDB" id="A0A060HJT4"/>
<dbReference type="HOGENOM" id="CLU_766397_0_0_2"/>
<dbReference type="GeneID" id="74947770"/>
<sequence length="385" mass="44984">MLNDSQFIEYLTFPELIDEYKKEKKSLLSSIEERYEREELEIVKCKLEGIKQDQNHRMILNACIFPFAQDDSIQKYGYTFLRASPLRELNVPNTDFLLYHPNLPAKVIFGEAKGQVNDPGRVVDEMKERIDVIGKNSEYIKTRYLKNSNYSNEFVIGVGWPNGNNMMKTVLRRGGQIKIWEIGIDITGGKETLALVTPASEDGLTGKTMLHDKNFSRILTNVATTSEFKSVFVESHPFAKLSLLTLIREDKDGTFSFDDFLEITKREFDYLEEEEIRKIADEILNHAIEIKYIEMREKELTIELEKRRYHILSKKKKADSREIELRKKWIEYTISKDKEQEMDQSLAALQDKFKERRAKNKTILELIKESETVPNTEQKSSKPEE</sequence>
<protein>
    <submittedName>
        <fullName evidence="2">Uncharacterized protein</fullName>
    </submittedName>
</protein>
<evidence type="ECO:0000313" key="2">
    <source>
        <dbReference type="EMBL" id="AIC16804.1"/>
    </source>
</evidence>